<dbReference type="Proteomes" id="UP000504615">
    <property type="component" value="Unplaced"/>
</dbReference>
<protein>
    <recommendedName>
        <fullName evidence="4">Cilia- and flagella-associated protein 36</fullName>
    </recommendedName>
    <alternativeName>
        <fullName evidence="9">Coiled-coil domain-containing protein 104</fullName>
    </alternativeName>
</protein>
<dbReference type="Pfam" id="PF11527">
    <property type="entry name" value="ARL2_Bind_BART"/>
    <property type="match status" value="1"/>
</dbReference>
<accession>A0A6I9VZS3</accession>
<dbReference type="Gene3D" id="1.20.1520.10">
    <property type="entry name" value="ADP-ribosylation factor-like 2-binding protein, domain"/>
    <property type="match status" value="1"/>
</dbReference>
<dbReference type="AlphaFoldDB" id="A0A6I9VZS3"/>
<dbReference type="RefSeq" id="XP_011634833.1">
    <property type="nucleotide sequence ID" value="XM_011636531.1"/>
</dbReference>
<evidence type="ECO:0000256" key="5">
    <source>
        <dbReference type="ARBA" id="ARBA00022490"/>
    </source>
</evidence>
<feature type="compositionally biased region" description="Basic and acidic residues" evidence="10">
    <location>
        <begin position="240"/>
        <end position="250"/>
    </location>
</feature>
<evidence type="ECO:0000256" key="3">
    <source>
        <dbReference type="ARBA" id="ARBA00007460"/>
    </source>
</evidence>
<evidence type="ECO:0000256" key="10">
    <source>
        <dbReference type="SAM" id="MobiDB-lite"/>
    </source>
</evidence>
<feature type="region of interest" description="Disordered" evidence="10">
    <location>
        <begin position="240"/>
        <end position="298"/>
    </location>
</feature>
<dbReference type="PANTHER" id="PTHR21532">
    <property type="entry name" value="PHOSPHODIESTERASE HL"/>
    <property type="match status" value="1"/>
</dbReference>
<evidence type="ECO:0000256" key="9">
    <source>
        <dbReference type="ARBA" id="ARBA00031593"/>
    </source>
</evidence>
<evidence type="ECO:0000256" key="4">
    <source>
        <dbReference type="ARBA" id="ARBA00021815"/>
    </source>
</evidence>
<dbReference type="PANTHER" id="PTHR21532:SF0">
    <property type="entry name" value="CILIA- AND FLAGELLA-ASSOCIATED PROTEIN 36"/>
    <property type="match status" value="1"/>
</dbReference>
<keyword evidence="12" id="KW-1185">Reference proteome</keyword>
<dbReference type="KEGG" id="pbar:105425669"/>
<comment type="subcellular location">
    <subcellularLocation>
        <location evidence="1">Cell projection</location>
        <location evidence="1">Cilium</location>
    </subcellularLocation>
    <subcellularLocation>
        <location evidence="2">Cytoplasm</location>
    </subcellularLocation>
</comment>
<sequence>MTTICQARRQMSKTCTTAGKILGVSVRIHGDVRNNSGEMNDKDDSAWVFDSLIGFLQGPIWSSPLMTFIEEKSLVFEANTEDCEEYRKIYQEYKNLVDLLLGCFMEDMGITPEQFEHACTVNRDTKIPIHFQQNLFEQIWAANEYEIFKRMMIQKNLELQLQALNMIEQKYGLTPASLVYETDGFLDDELVMEDLIQKHVLEDQSEEEPGISSETTLIAEHERLAAEYHNERALLEEALRRSKDDSRNISDDESTEEVECATVSAEKEPSDKLQLRKAEPLKSIPISEKKSDEDEMNPEDIKKRQEYLKARRDKLVALKKEARSQQLEMNKTRPSSARVVAEATMKGQQELEAAQAVDPSILQVRRALAARLKAEVVHK</sequence>
<evidence type="ECO:0000313" key="13">
    <source>
        <dbReference type="RefSeq" id="XP_011634833.1"/>
    </source>
</evidence>
<proteinExistence type="inferred from homology"/>
<comment type="similarity">
    <text evidence="3">Belongs to the CFAP36 family.</text>
</comment>
<feature type="domain" description="BART" evidence="11">
    <location>
        <begin position="45"/>
        <end position="160"/>
    </location>
</feature>
<name>A0A6I9VZS3_9HYME</name>
<evidence type="ECO:0000256" key="1">
    <source>
        <dbReference type="ARBA" id="ARBA00004138"/>
    </source>
</evidence>
<evidence type="ECO:0000256" key="6">
    <source>
        <dbReference type="ARBA" id="ARBA00023054"/>
    </source>
</evidence>
<gene>
    <name evidence="13" type="primary">LOC105425669</name>
</gene>
<evidence type="ECO:0000256" key="2">
    <source>
        <dbReference type="ARBA" id="ARBA00004496"/>
    </source>
</evidence>
<feature type="compositionally biased region" description="Basic and acidic residues" evidence="10">
    <location>
        <begin position="265"/>
        <end position="280"/>
    </location>
</feature>
<reference evidence="13" key="1">
    <citation type="submission" date="2025-08" db="UniProtKB">
        <authorList>
            <consortium name="RefSeq"/>
        </authorList>
    </citation>
    <scope>IDENTIFICATION</scope>
</reference>
<dbReference type="GeneID" id="105425669"/>
<keyword evidence="5" id="KW-0963">Cytoplasm</keyword>
<dbReference type="InterPro" id="IPR042541">
    <property type="entry name" value="BART_sf"/>
</dbReference>
<evidence type="ECO:0000259" key="11">
    <source>
        <dbReference type="Pfam" id="PF11527"/>
    </source>
</evidence>
<evidence type="ECO:0000256" key="8">
    <source>
        <dbReference type="ARBA" id="ARBA00023273"/>
    </source>
</evidence>
<evidence type="ECO:0000256" key="7">
    <source>
        <dbReference type="ARBA" id="ARBA00023069"/>
    </source>
</evidence>
<keyword evidence="8" id="KW-0966">Cell projection</keyword>
<dbReference type="OrthoDB" id="272687at2759"/>
<keyword evidence="13" id="KW-0282">Flagellum</keyword>
<evidence type="ECO:0000313" key="12">
    <source>
        <dbReference type="Proteomes" id="UP000504615"/>
    </source>
</evidence>
<dbReference type="GO" id="GO:0097546">
    <property type="term" value="C:ciliary base"/>
    <property type="evidence" value="ECO:0007669"/>
    <property type="project" value="TreeGrafter"/>
</dbReference>
<dbReference type="InterPro" id="IPR038888">
    <property type="entry name" value="CFAP36"/>
</dbReference>
<organism evidence="12 13">
    <name type="scientific">Pogonomyrmex barbatus</name>
    <name type="common">red harvester ant</name>
    <dbReference type="NCBI Taxonomy" id="144034"/>
    <lineage>
        <taxon>Eukaryota</taxon>
        <taxon>Metazoa</taxon>
        <taxon>Ecdysozoa</taxon>
        <taxon>Arthropoda</taxon>
        <taxon>Hexapoda</taxon>
        <taxon>Insecta</taxon>
        <taxon>Pterygota</taxon>
        <taxon>Neoptera</taxon>
        <taxon>Endopterygota</taxon>
        <taxon>Hymenoptera</taxon>
        <taxon>Apocrita</taxon>
        <taxon>Aculeata</taxon>
        <taxon>Formicoidea</taxon>
        <taxon>Formicidae</taxon>
        <taxon>Myrmicinae</taxon>
        <taxon>Pogonomyrmex</taxon>
    </lineage>
</organism>
<keyword evidence="7" id="KW-0969">Cilium</keyword>
<dbReference type="InterPro" id="IPR023379">
    <property type="entry name" value="BART_dom"/>
</dbReference>
<keyword evidence="6" id="KW-0175">Coiled coil</keyword>
<dbReference type="GO" id="GO:0005930">
    <property type="term" value="C:axoneme"/>
    <property type="evidence" value="ECO:0007669"/>
    <property type="project" value="TreeGrafter"/>
</dbReference>